<sequence>MVYESPFGQFPPCTVPVHQILLDKIDQVIREEPNRDAYISAVTPAQKITYTQLKEQVYSVAQFLHNRGFVKQIAVVVTANCMEYMPFFLGVALQGGALSGASAIFTEYELRRQFEDSGCTIVFTDEKNLEKARKAAQGLTAIKTIIMLGDSPPNGFFSWRDVVSTRADKNRKLPTINVDEDIVILPYSSGTTGTPKGVMLTHKNFGTMINVTLVMRAASLRSQGVDPESVRDTQLLILPFYHVYGFMMLCSVVALKTTAVVLSKFEPDIFLRSIQNYKVPSITIVPPILVFLAKDPRCDKYDLSSVKSIGCGAAAVGKSLMDEVMQRYPALEAIRQGYGMTELSTASHLADAGSLKKSGCVGKLAPGLQMKIIDPSSGKELPQGEAGEICVRGATVMRGYLGKTRETAETIRDGWLHTGDIGYCDVEGDLFIVDRLKELIKVKGLQVPPAELESLLLGHPLIADAAVVGIPDEKAGELPKAYVVRKDKKLSEQHVIDFVKDKVSHYKQLKGGVEFIEVIPKSEAGKILRRQLRDRQKSKI</sequence>
<dbReference type="Pfam" id="PF13193">
    <property type="entry name" value="AMP-binding_C"/>
    <property type="match status" value="1"/>
</dbReference>
<dbReference type="CDD" id="cd05911">
    <property type="entry name" value="Firefly_Luc_like"/>
    <property type="match status" value="1"/>
</dbReference>
<feature type="domain" description="AMP-binding enzyme C-terminal" evidence="5">
    <location>
        <begin position="451"/>
        <end position="526"/>
    </location>
</feature>
<evidence type="ECO:0000313" key="7">
    <source>
        <dbReference type="Proteomes" id="UP001432322"/>
    </source>
</evidence>
<reference evidence="6" key="1">
    <citation type="submission" date="2023-10" db="EMBL/GenBank/DDBJ databases">
        <title>Genome assembly of Pristionchus species.</title>
        <authorList>
            <person name="Yoshida K."/>
            <person name="Sommer R.J."/>
        </authorList>
    </citation>
    <scope>NUCLEOTIDE SEQUENCE</scope>
    <source>
        <strain evidence="6">RS5133</strain>
    </source>
</reference>
<accession>A0AAV5V4H8</accession>
<dbReference type="SUPFAM" id="SSF56801">
    <property type="entry name" value="Acetyl-CoA synthetase-like"/>
    <property type="match status" value="1"/>
</dbReference>
<dbReference type="InterPro" id="IPR025110">
    <property type="entry name" value="AMP-bd_C"/>
</dbReference>
<keyword evidence="3" id="KW-0576">Peroxisome</keyword>
<dbReference type="InterPro" id="IPR045851">
    <property type="entry name" value="AMP-bd_C_sf"/>
</dbReference>
<dbReference type="Gene3D" id="3.40.50.980">
    <property type="match status" value="2"/>
</dbReference>
<evidence type="ECO:0000259" key="5">
    <source>
        <dbReference type="Pfam" id="PF13193"/>
    </source>
</evidence>
<comment type="caution">
    <text evidence="6">The sequence shown here is derived from an EMBL/GenBank/DDBJ whole genome shotgun (WGS) entry which is preliminary data.</text>
</comment>
<gene>
    <name evidence="6" type="ORF">PFISCL1PPCAC_4479</name>
</gene>
<proteinExistence type="inferred from homology"/>
<dbReference type="Gene3D" id="3.30.300.30">
    <property type="match status" value="1"/>
</dbReference>
<dbReference type="GO" id="GO:0005777">
    <property type="term" value="C:peroxisome"/>
    <property type="evidence" value="ECO:0007669"/>
    <property type="project" value="UniProtKB-SubCell"/>
</dbReference>
<evidence type="ECO:0008006" key="8">
    <source>
        <dbReference type="Google" id="ProtNLM"/>
    </source>
</evidence>
<dbReference type="EMBL" id="BTSY01000002">
    <property type="protein sequence ID" value="GMT13182.1"/>
    <property type="molecule type" value="Genomic_DNA"/>
</dbReference>
<evidence type="ECO:0000256" key="3">
    <source>
        <dbReference type="ARBA" id="ARBA00023140"/>
    </source>
</evidence>
<protein>
    <recommendedName>
        <fullName evidence="8">AMP-binding protein</fullName>
    </recommendedName>
</protein>
<dbReference type="PANTHER" id="PTHR24096">
    <property type="entry name" value="LONG-CHAIN-FATTY-ACID--COA LIGASE"/>
    <property type="match status" value="1"/>
</dbReference>
<comment type="similarity">
    <text evidence="2">Belongs to the ATP-dependent AMP-binding enzyme family.</text>
</comment>
<dbReference type="InterPro" id="IPR020845">
    <property type="entry name" value="AMP-binding_CS"/>
</dbReference>
<dbReference type="Pfam" id="PF00501">
    <property type="entry name" value="AMP-binding"/>
    <property type="match status" value="1"/>
</dbReference>
<name>A0AAV5V4H8_9BILA</name>
<evidence type="ECO:0000256" key="2">
    <source>
        <dbReference type="ARBA" id="ARBA00006432"/>
    </source>
</evidence>
<keyword evidence="7" id="KW-1185">Reference proteome</keyword>
<dbReference type="Proteomes" id="UP001432322">
    <property type="component" value="Unassembled WGS sequence"/>
</dbReference>
<dbReference type="PROSITE" id="PS00455">
    <property type="entry name" value="AMP_BINDING"/>
    <property type="match status" value="1"/>
</dbReference>
<evidence type="ECO:0000259" key="4">
    <source>
        <dbReference type="Pfam" id="PF00501"/>
    </source>
</evidence>
<dbReference type="FunFam" id="3.30.300.30:FF:000007">
    <property type="entry name" value="4-coumarate--CoA ligase 2"/>
    <property type="match status" value="1"/>
</dbReference>
<evidence type="ECO:0000313" key="6">
    <source>
        <dbReference type="EMBL" id="GMT13182.1"/>
    </source>
</evidence>
<evidence type="ECO:0000256" key="1">
    <source>
        <dbReference type="ARBA" id="ARBA00004275"/>
    </source>
</evidence>
<dbReference type="PANTHER" id="PTHR24096:SF422">
    <property type="entry name" value="BCDNA.GH02901"/>
    <property type="match status" value="1"/>
</dbReference>
<organism evidence="6 7">
    <name type="scientific">Pristionchus fissidentatus</name>
    <dbReference type="NCBI Taxonomy" id="1538716"/>
    <lineage>
        <taxon>Eukaryota</taxon>
        <taxon>Metazoa</taxon>
        <taxon>Ecdysozoa</taxon>
        <taxon>Nematoda</taxon>
        <taxon>Chromadorea</taxon>
        <taxon>Rhabditida</taxon>
        <taxon>Rhabditina</taxon>
        <taxon>Diplogasteromorpha</taxon>
        <taxon>Diplogasteroidea</taxon>
        <taxon>Neodiplogasteridae</taxon>
        <taxon>Pristionchus</taxon>
    </lineage>
</organism>
<dbReference type="GO" id="GO:0016405">
    <property type="term" value="F:CoA-ligase activity"/>
    <property type="evidence" value="ECO:0007669"/>
    <property type="project" value="TreeGrafter"/>
</dbReference>
<comment type="subcellular location">
    <subcellularLocation>
        <location evidence="1">Peroxisome</location>
    </subcellularLocation>
</comment>
<dbReference type="InterPro" id="IPR000873">
    <property type="entry name" value="AMP-dep_synth/lig_dom"/>
</dbReference>
<dbReference type="Gene3D" id="2.30.38.10">
    <property type="entry name" value="Luciferase, Domain 3"/>
    <property type="match status" value="1"/>
</dbReference>
<dbReference type="AlphaFoldDB" id="A0AAV5V4H8"/>
<feature type="domain" description="AMP-dependent synthetase/ligase" evidence="4">
    <location>
        <begin position="27"/>
        <end position="401"/>
    </location>
</feature>